<accession>A0ABU8KZ67</accession>
<proteinExistence type="predicted"/>
<comment type="caution">
    <text evidence="2">The sequence shown here is derived from an EMBL/GenBank/DDBJ whole genome shotgun (WGS) entry which is preliminary data.</text>
</comment>
<reference evidence="2 3" key="1">
    <citation type="submission" date="2022-12" db="EMBL/GenBank/DDBJ databases">
        <authorList>
            <person name="Muema E."/>
        </authorList>
    </citation>
    <scope>NUCLEOTIDE SEQUENCE [LARGE SCALE GENOMIC DNA]</scope>
    <source>
        <strain evidence="3">1326</strain>
    </source>
</reference>
<evidence type="ECO:0008006" key="4">
    <source>
        <dbReference type="Google" id="ProtNLM"/>
    </source>
</evidence>
<evidence type="ECO:0000313" key="2">
    <source>
        <dbReference type="EMBL" id="MEI9410730.1"/>
    </source>
</evidence>
<protein>
    <recommendedName>
        <fullName evidence="4">Mor transcription activator domain-containing protein</fullName>
    </recommendedName>
</protein>
<dbReference type="Proteomes" id="UP001387293">
    <property type="component" value="Unassembled WGS sequence"/>
</dbReference>
<sequence length="124" mass="13648">MSDELRSAELLDLLGLADFVRLAETYGGRRLYVPASGDDTALAKDLGPTAAKKLARRYSGTQIRVPLARELRARQYREAGASNGDIAGRLGITETGVDKLFRRMPDKPVKGSRDPRQIDLFSNN</sequence>
<evidence type="ECO:0000256" key="1">
    <source>
        <dbReference type="SAM" id="MobiDB-lite"/>
    </source>
</evidence>
<evidence type="ECO:0000313" key="3">
    <source>
        <dbReference type="Proteomes" id="UP001387293"/>
    </source>
</evidence>
<name>A0ABU8KZ67_9HYPH</name>
<dbReference type="RefSeq" id="WP_337107453.1">
    <property type="nucleotide sequence ID" value="NZ_JAPYKS010000013.1"/>
</dbReference>
<dbReference type="EMBL" id="JAPYKS010000013">
    <property type="protein sequence ID" value="MEI9410730.1"/>
    <property type="molecule type" value="Genomic_DNA"/>
</dbReference>
<feature type="compositionally biased region" description="Basic and acidic residues" evidence="1">
    <location>
        <begin position="101"/>
        <end position="117"/>
    </location>
</feature>
<keyword evidence="3" id="KW-1185">Reference proteome</keyword>
<feature type="region of interest" description="Disordered" evidence="1">
    <location>
        <begin position="101"/>
        <end position="124"/>
    </location>
</feature>
<organism evidence="2 3">
    <name type="scientific">Mesorhizobium salmacidum</name>
    <dbReference type="NCBI Taxonomy" id="3015171"/>
    <lineage>
        <taxon>Bacteria</taxon>
        <taxon>Pseudomonadati</taxon>
        <taxon>Pseudomonadota</taxon>
        <taxon>Alphaproteobacteria</taxon>
        <taxon>Hyphomicrobiales</taxon>
        <taxon>Phyllobacteriaceae</taxon>
        <taxon>Mesorhizobium</taxon>
    </lineage>
</organism>
<gene>
    <name evidence="2" type="ORF">O7A60_18435</name>
</gene>